<dbReference type="Gene3D" id="1.25.40.390">
    <property type="match status" value="1"/>
</dbReference>
<keyword evidence="10" id="KW-1185">Reference proteome</keyword>
<proteinExistence type="inferred from homology"/>
<dbReference type="SUPFAM" id="SSF48452">
    <property type="entry name" value="TPR-like"/>
    <property type="match status" value="1"/>
</dbReference>
<keyword evidence="5" id="KW-0998">Cell outer membrane</keyword>
<keyword evidence="3 6" id="KW-0732">Signal</keyword>
<protein>
    <submittedName>
        <fullName evidence="9">RagB/SusD family nutrient uptake outer membrane protein</fullName>
    </submittedName>
</protein>
<evidence type="ECO:0000256" key="1">
    <source>
        <dbReference type="ARBA" id="ARBA00004442"/>
    </source>
</evidence>
<sequence length="559" mass="64110">MLKKMKLKYHIIALIAFACTFSSCEKDLLTKNPLDSPSSETFFSNQTEIDIALTGAYRSFYWHSQRVPYILWLDASTDIAWSRGDFGSMLTAQGGQYTTETDLFYEVWTHMFTAIAKANNILDNMERAVDVVSPEYYADAQAQARFLRAYFYTYLIGLYGDVPWVDHILELSNAHLPRTPKAEVLQHIYEDLDFAAENLPTTRPSTETGKVTKGAALALKARAALWLDDFQTAAEAAKAVMDLGVYELYPSYQDLFQYKGADSKESILSQHYNIDVFVTQVPRYLANREAAGYSALVPTQTLVDMYRCTDGKPIDESPLYNPLKPFEHRDPRLDQSIVIPGEWINGLWFQTHPDSTKTFKQTANGITRVNNVEVTNAYATFTGYLWNKYMDEADLPENITQSSLPVMMIRYAEVLLTYAEAKIERNEIDQSVVDAINQVRQRVGMPPVSLAGQEEMRNTVRYERTVELALEGFRLFDIRRWHIAEHVMPGNVLGRRQKAHWFDPITPDIDPYGHPIYPNESTIFQIISVNQFRKEKNYLWPIPQREINIIPELTQNPGY</sequence>
<evidence type="ECO:0000256" key="4">
    <source>
        <dbReference type="ARBA" id="ARBA00023136"/>
    </source>
</evidence>
<feature type="domain" description="SusD-like N-terminal" evidence="8">
    <location>
        <begin position="42"/>
        <end position="224"/>
    </location>
</feature>
<organism evidence="9 10">
    <name type="scientific">Olivibacter ginsenosidimutans</name>
    <dbReference type="NCBI Taxonomy" id="1176537"/>
    <lineage>
        <taxon>Bacteria</taxon>
        <taxon>Pseudomonadati</taxon>
        <taxon>Bacteroidota</taxon>
        <taxon>Sphingobacteriia</taxon>
        <taxon>Sphingobacteriales</taxon>
        <taxon>Sphingobacteriaceae</taxon>
        <taxon>Olivibacter</taxon>
    </lineage>
</organism>
<evidence type="ECO:0000256" key="6">
    <source>
        <dbReference type="SAM" id="SignalP"/>
    </source>
</evidence>
<accession>A0ABP9BWW9</accession>
<dbReference type="Proteomes" id="UP001501411">
    <property type="component" value="Unassembled WGS sequence"/>
</dbReference>
<evidence type="ECO:0000313" key="10">
    <source>
        <dbReference type="Proteomes" id="UP001501411"/>
    </source>
</evidence>
<feature type="chain" id="PRO_5046887528" evidence="6">
    <location>
        <begin position="26"/>
        <end position="559"/>
    </location>
</feature>
<evidence type="ECO:0000256" key="2">
    <source>
        <dbReference type="ARBA" id="ARBA00006275"/>
    </source>
</evidence>
<dbReference type="PROSITE" id="PS51257">
    <property type="entry name" value="PROKAR_LIPOPROTEIN"/>
    <property type="match status" value="1"/>
</dbReference>
<dbReference type="InterPro" id="IPR033985">
    <property type="entry name" value="SusD-like_N"/>
</dbReference>
<dbReference type="InterPro" id="IPR011990">
    <property type="entry name" value="TPR-like_helical_dom_sf"/>
</dbReference>
<dbReference type="Pfam" id="PF14322">
    <property type="entry name" value="SusD-like_3"/>
    <property type="match status" value="1"/>
</dbReference>
<dbReference type="Pfam" id="PF07980">
    <property type="entry name" value="SusD_RagB"/>
    <property type="match status" value="1"/>
</dbReference>
<evidence type="ECO:0000256" key="5">
    <source>
        <dbReference type="ARBA" id="ARBA00023237"/>
    </source>
</evidence>
<evidence type="ECO:0000259" key="8">
    <source>
        <dbReference type="Pfam" id="PF14322"/>
    </source>
</evidence>
<feature type="signal peptide" evidence="6">
    <location>
        <begin position="1"/>
        <end position="25"/>
    </location>
</feature>
<name>A0ABP9BWW9_9SPHI</name>
<comment type="similarity">
    <text evidence="2">Belongs to the SusD family.</text>
</comment>
<evidence type="ECO:0000259" key="7">
    <source>
        <dbReference type="Pfam" id="PF07980"/>
    </source>
</evidence>
<keyword evidence="4" id="KW-0472">Membrane</keyword>
<reference evidence="10" key="1">
    <citation type="journal article" date="2019" name="Int. J. Syst. Evol. Microbiol.">
        <title>The Global Catalogue of Microorganisms (GCM) 10K type strain sequencing project: providing services to taxonomists for standard genome sequencing and annotation.</title>
        <authorList>
            <consortium name="The Broad Institute Genomics Platform"/>
            <consortium name="The Broad Institute Genome Sequencing Center for Infectious Disease"/>
            <person name="Wu L."/>
            <person name="Ma J."/>
        </authorList>
    </citation>
    <scope>NUCLEOTIDE SEQUENCE [LARGE SCALE GENOMIC DNA]</scope>
    <source>
        <strain evidence="10">JCM 18200</strain>
    </source>
</reference>
<dbReference type="InterPro" id="IPR012944">
    <property type="entry name" value="SusD_RagB_dom"/>
</dbReference>
<evidence type="ECO:0000313" key="9">
    <source>
        <dbReference type="EMBL" id="GAA4800386.1"/>
    </source>
</evidence>
<feature type="domain" description="RagB/SusD" evidence="7">
    <location>
        <begin position="261"/>
        <end position="559"/>
    </location>
</feature>
<gene>
    <name evidence="9" type="ORF">GCM10023231_31450</name>
</gene>
<evidence type="ECO:0000256" key="3">
    <source>
        <dbReference type="ARBA" id="ARBA00022729"/>
    </source>
</evidence>
<dbReference type="EMBL" id="BAABIQ010000041">
    <property type="protein sequence ID" value="GAA4800386.1"/>
    <property type="molecule type" value="Genomic_DNA"/>
</dbReference>
<comment type="caution">
    <text evidence="9">The sequence shown here is derived from an EMBL/GenBank/DDBJ whole genome shotgun (WGS) entry which is preliminary data.</text>
</comment>
<comment type="subcellular location">
    <subcellularLocation>
        <location evidence="1">Cell outer membrane</location>
    </subcellularLocation>
</comment>